<gene>
    <name evidence="2" type="ORF">D9756_010468</name>
</gene>
<dbReference type="EMBL" id="JAACJO010000020">
    <property type="protein sequence ID" value="KAF5348272.1"/>
    <property type="molecule type" value="Genomic_DNA"/>
</dbReference>
<sequence>MKVYGTIRRKRFMKQFWKTEAFVWICHIGIGVWSIIVYYRVIKDEKVQDCRDKIKEDSDDESVELCRDLLSFRGAPLPYIWATSIVETVIQTVALYFLWHWRALLNEYKIVDQEDVPNKSIGGGHVHMPKSEQQGLLGNSSESKFMLPAPVKSMSLGKKPIV</sequence>
<organism evidence="2 3">
    <name type="scientific">Leucocoprinus leucothites</name>
    <dbReference type="NCBI Taxonomy" id="201217"/>
    <lineage>
        <taxon>Eukaryota</taxon>
        <taxon>Fungi</taxon>
        <taxon>Dikarya</taxon>
        <taxon>Basidiomycota</taxon>
        <taxon>Agaricomycotina</taxon>
        <taxon>Agaricomycetes</taxon>
        <taxon>Agaricomycetidae</taxon>
        <taxon>Agaricales</taxon>
        <taxon>Agaricineae</taxon>
        <taxon>Agaricaceae</taxon>
        <taxon>Leucocoprinus</taxon>
    </lineage>
</organism>
<keyword evidence="3" id="KW-1185">Reference proteome</keyword>
<evidence type="ECO:0000313" key="3">
    <source>
        <dbReference type="Proteomes" id="UP000559027"/>
    </source>
</evidence>
<proteinExistence type="predicted"/>
<feature type="transmembrane region" description="Helical" evidence="1">
    <location>
        <begin position="21"/>
        <end position="39"/>
    </location>
</feature>
<dbReference type="Proteomes" id="UP000559027">
    <property type="component" value="Unassembled WGS sequence"/>
</dbReference>
<comment type="caution">
    <text evidence="2">The sequence shown here is derived from an EMBL/GenBank/DDBJ whole genome shotgun (WGS) entry which is preliminary data.</text>
</comment>
<reference evidence="2 3" key="1">
    <citation type="journal article" date="2020" name="ISME J.">
        <title>Uncovering the hidden diversity of litter-decomposition mechanisms in mushroom-forming fungi.</title>
        <authorList>
            <person name="Floudas D."/>
            <person name="Bentzer J."/>
            <person name="Ahren D."/>
            <person name="Johansson T."/>
            <person name="Persson P."/>
            <person name="Tunlid A."/>
        </authorList>
    </citation>
    <scope>NUCLEOTIDE SEQUENCE [LARGE SCALE GENOMIC DNA]</scope>
    <source>
        <strain evidence="2 3">CBS 146.42</strain>
    </source>
</reference>
<evidence type="ECO:0000256" key="1">
    <source>
        <dbReference type="SAM" id="Phobius"/>
    </source>
</evidence>
<keyword evidence="1" id="KW-1133">Transmembrane helix</keyword>
<accession>A0A8H5CUL5</accession>
<dbReference type="OrthoDB" id="3086591at2759"/>
<name>A0A8H5CUL5_9AGAR</name>
<evidence type="ECO:0000313" key="2">
    <source>
        <dbReference type="EMBL" id="KAF5348272.1"/>
    </source>
</evidence>
<dbReference type="AlphaFoldDB" id="A0A8H5CUL5"/>
<feature type="transmembrane region" description="Helical" evidence="1">
    <location>
        <begin position="79"/>
        <end position="99"/>
    </location>
</feature>
<protein>
    <submittedName>
        <fullName evidence="2">Uncharacterized protein</fullName>
    </submittedName>
</protein>
<keyword evidence="1" id="KW-0472">Membrane</keyword>
<keyword evidence="1" id="KW-0812">Transmembrane</keyword>